<keyword evidence="2" id="KW-1185">Reference proteome</keyword>
<comment type="caution">
    <text evidence="1">The sequence shown here is derived from an EMBL/GenBank/DDBJ whole genome shotgun (WGS) entry which is preliminary data.</text>
</comment>
<evidence type="ECO:0000313" key="1">
    <source>
        <dbReference type="EMBL" id="ORZ28538.1"/>
    </source>
</evidence>
<dbReference type="GeneID" id="33572852"/>
<gene>
    <name evidence="1" type="ORF">BCR41DRAFT_75955</name>
</gene>
<evidence type="ECO:0000313" key="2">
    <source>
        <dbReference type="Proteomes" id="UP000193648"/>
    </source>
</evidence>
<dbReference type="EMBL" id="MCFF01000002">
    <property type="protein sequence ID" value="ORZ28538.1"/>
    <property type="molecule type" value="Genomic_DNA"/>
</dbReference>
<dbReference type="Proteomes" id="UP000193648">
    <property type="component" value="Unassembled WGS sequence"/>
</dbReference>
<reference evidence="1 2" key="1">
    <citation type="submission" date="2016-07" db="EMBL/GenBank/DDBJ databases">
        <title>Pervasive Adenine N6-methylation of Active Genes in Fungi.</title>
        <authorList>
            <consortium name="DOE Joint Genome Institute"/>
            <person name="Mondo S.J."/>
            <person name="Dannebaum R.O."/>
            <person name="Kuo R.C."/>
            <person name="Labutti K."/>
            <person name="Haridas S."/>
            <person name="Kuo A."/>
            <person name="Salamov A."/>
            <person name="Ahrendt S.R."/>
            <person name="Lipzen A."/>
            <person name="Sullivan W."/>
            <person name="Andreopoulos W.B."/>
            <person name="Clum A."/>
            <person name="Lindquist E."/>
            <person name="Daum C."/>
            <person name="Ramamoorthy G.K."/>
            <person name="Gryganskyi A."/>
            <person name="Culley D."/>
            <person name="Magnuson J.K."/>
            <person name="James T.Y."/>
            <person name="O'Malley M.A."/>
            <person name="Stajich J.E."/>
            <person name="Spatafora J.W."/>
            <person name="Visel A."/>
            <person name="Grigoriev I.V."/>
        </authorList>
    </citation>
    <scope>NUCLEOTIDE SEQUENCE [LARGE SCALE GENOMIC DNA]</scope>
    <source>
        <strain evidence="1 2">NRRL 3116</strain>
    </source>
</reference>
<dbReference type="InParanoid" id="A0A1Y2H1V0"/>
<organism evidence="1 2">
    <name type="scientific">Lobosporangium transversale</name>
    <dbReference type="NCBI Taxonomy" id="64571"/>
    <lineage>
        <taxon>Eukaryota</taxon>
        <taxon>Fungi</taxon>
        <taxon>Fungi incertae sedis</taxon>
        <taxon>Mucoromycota</taxon>
        <taxon>Mortierellomycotina</taxon>
        <taxon>Mortierellomycetes</taxon>
        <taxon>Mortierellales</taxon>
        <taxon>Mortierellaceae</taxon>
        <taxon>Lobosporangium</taxon>
    </lineage>
</organism>
<protein>
    <submittedName>
        <fullName evidence="1">Uncharacterized protein</fullName>
    </submittedName>
</protein>
<name>A0A1Y2H1V0_9FUNG</name>
<proteinExistence type="predicted"/>
<dbReference type="AlphaFoldDB" id="A0A1Y2H1V0"/>
<sequence length="90" mass="10711">MTLIDFAVRQGKGFRSESKQIHRRNLGPWWWPRRLEEHMVLRSRFCALLHLMPCPVPIVAVETRRRPESRLSVTELESFDHLVARSQFSQ</sequence>
<accession>A0A1Y2H1V0</accession>
<dbReference type="RefSeq" id="XP_021886223.1">
    <property type="nucleotide sequence ID" value="XM_022031011.1"/>
</dbReference>